<keyword evidence="3" id="KW-1185">Reference proteome</keyword>
<dbReference type="EMBL" id="SOCE01000003">
    <property type="protein sequence ID" value="TDU82343.1"/>
    <property type="molecule type" value="Genomic_DNA"/>
</dbReference>
<dbReference type="InterPro" id="IPR025058">
    <property type="entry name" value="DUF3995"/>
</dbReference>
<dbReference type="OrthoDB" id="9802489at2"/>
<keyword evidence="1" id="KW-0812">Transmembrane</keyword>
<proteinExistence type="predicted"/>
<keyword evidence="1" id="KW-0472">Membrane</keyword>
<dbReference type="RefSeq" id="WP_133985041.1">
    <property type="nucleotide sequence ID" value="NZ_SOCE01000003.1"/>
</dbReference>
<feature type="transmembrane region" description="Helical" evidence="1">
    <location>
        <begin position="103"/>
        <end position="127"/>
    </location>
</feature>
<sequence length="139" mass="14544">MGSRKVAASAHILLAAVHLYWATGATWPAADERSLSRAVLGIDASFAPQVVLPLAGLHVLLAVAVQRSDRSALARLVVCGLATGLAARAALGLVWAFGDTSTAFYWLNLCVYTPACLALLAIDVGLIRSGRSRLEEFAG</sequence>
<evidence type="ECO:0000313" key="3">
    <source>
        <dbReference type="Proteomes" id="UP000295151"/>
    </source>
</evidence>
<protein>
    <submittedName>
        <fullName evidence="2">Uncharacterized protein DUF3995</fullName>
    </submittedName>
</protein>
<feature type="transmembrane region" description="Helical" evidence="1">
    <location>
        <begin position="48"/>
        <end position="65"/>
    </location>
</feature>
<evidence type="ECO:0000256" key="1">
    <source>
        <dbReference type="SAM" id="Phobius"/>
    </source>
</evidence>
<accession>A0A4V3FIG4</accession>
<gene>
    <name evidence="2" type="ORF">EV138_7233</name>
</gene>
<name>A0A4V3FIG4_9ACTN</name>
<dbReference type="AlphaFoldDB" id="A0A4V3FIG4"/>
<organism evidence="2 3">
    <name type="scientific">Kribbella voronezhensis</name>
    <dbReference type="NCBI Taxonomy" id="2512212"/>
    <lineage>
        <taxon>Bacteria</taxon>
        <taxon>Bacillati</taxon>
        <taxon>Actinomycetota</taxon>
        <taxon>Actinomycetes</taxon>
        <taxon>Propionibacteriales</taxon>
        <taxon>Kribbellaceae</taxon>
        <taxon>Kribbella</taxon>
    </lineage>
</organism>
<evidence type="ECO:0000313" key="2">
    <source>
        <dbReference type="EMBL" id="TDU82343.1"/>
    </source>
</evidence>
<comment type="caution">
    <text evidence="2">The sequence shown here is derived from an EMBL/GenBank/DDBJ whole genome shotgun (WGS) entry which is preliminary data.</text>
</comment>
<dbReference type="Proteomes" id="UP000295151">
    <property type="component" value="Unassembled WGS sequence"/>
</dbReference>
<reference evidence="2 3" key="1">
    <citation type="submission" date="2019-03" db="EMBL/GenBank/DDBJ databases">
        <title>Genomic Encyclopedia of Type Strains, Phase III (KMG-III): the genomes of soil and plant-associated and newly described type strains.</title>
        <authorList>
            <person name="Whitman W."/>
        </authorList>
    </citation>
    <scope>NUCLEOTIDE SEQUENCE [LARGE SCALE GENOMIC DNA]</scope>
    <source>
        <strain evidence="2 3">VKM Ac-2575</strain>
    </source>
</reference>
<dbReference type="Pfam" id="PF13160">
    <property type="entry name" value="DUF3995"/>
    <property type="match status" value="1"/>
</dbReference>
<keyword evidence="1" id="KW-1133">Transmembrane helix</keyword>
<feature type="transmembrane region" description="Helical" evidence="1">
    <location>
        <begin position="72"/>
        <end position="97"/>
    </location>
</feature>